<dbReference type="OrthoDB" id="2506647at2759"/>
<keyword evidence="3" id="KW-1185">Reference proteome</keyword>
<accession>A0A087URD2</accession>
<reference evidence="2 3" key="1">
    <citation type="submission" date="2013-11" db="EMBL/GenBank/DDBJ databases">
        <title>Genome sequencing of Stegodyphus mimosarum.</title>
        <authorList>
            <person name="Bechsgaard J."/>
        </authorList>
    </citation>
    <scope>NUCLEOTIDE SEQUENCE [LARGE SCALE GENOMIC DNA]</scope>
</reference>
<proteinExistence type="predicted"/>
<dbReference type="Proteomes" id="UP000054359">
    <property type="component" value="Unassembled WGS sequence"/>
</dbReference>
<sequence length="109" mass="12187">MANGYYGQAGTVGASYYLPTIPYDDHRYTFFLYCQQDLIKVKKEMDASQRLRFNTKKFTKKYGLGNPVAANFFALSTEAPEPAEEISESSSESESHDSRPGGLLAFIPN</sequence>
<evidence type="ECO:0000313" key="2">
    <source>
        <dbReference type="EMBL" id="KFM79921.1"/>
    </source>
</evidence>
<organism evidence="2 3">
    <name type="scientific">Stegodyphus mimosarum</name>
    <name type="common">African social velvet spider</name>
    <dbReference type="NCBI Taxonomy" id="407821"/>
    <lineage>
        <taxon>Eukaryota</taxon>
        <taxon>Metazoa</taxon>
        <taxon>Ecdysozoa</taxon>
        <taxon>Arthropoda</taxon>
        <taxon>Chelicerata</taxon>
        <taxon>Arachnida</taxon>
        <taxon>Araneae</taxon>
        <taxon>Araneomorphae</taxon>
        <taxon>Entelegynae</taxon>
        <taxon>Eresoidea</taxon>
        <taxon>Eresidae</taxon>
        <taxon>Stegodyphus</taxon>
    </lineage>
</organism>
<feature type="region of interest" description="Disordered" evidence="1">
    <location>
        <begin position="79"/>
        <end position="109"/>
    </location>
</feature>
<evidence type="ECO:0000256" key="1">
    <source>
        <dbReference type="SAM" id="MobiDB-lite"/>
    </source>
</evidence>
<dbReference type="SUPFAM" id="SSF49777">
    <property type="entry name" value="PEBP-like"/>
    <property type="match status" value="1"/>
</dbReference>
<protein>
    <submittedName>
        <fullName evidence="2">Uncharacterized protein</fullName>
    </submittedName>
</protein>
<dbReference type="Gene3D" id="3.90.280.10">
    <property type="entry name" value="PEBP-like"/>
    <property type="match status" value="1"/>
</dbReference>
<gene>
    <name evidence="2" type="ORF">X975_02930</name>
</gene>
<feature type="non-terminal residue" evidence="2">
    <location>
        <position position="109"/>
    </location>
</feature>
<evidence type="ECO:0000313" key="3">
    <source>
        <dbReference type="Proteomes" id="UP000054359"/>
    </source>
</evidence>
<dbReference type="InterPro" id="IPR036610">
    <property type="entry name" value="PEBP-like_sf"/>
</dbReference>
<name>A0A087URD2_STEMI</name>
<dbReference type="EMBL" id="KK121179">
    <property type="protein sequence ID" value="KFM79921.1"/>
    <property type="molecule type" value="Genomic_DNA"/>
</dbReference>
<dbReference type="AlphaFoldDB" id="A0A087URD2"/>